<protein>
    <submittedName>
        <fullName evidence="2">Uncharacterized protein</fullName>
    </submittedName>
</protein>
<dbReference type="EMBL" id="CAWVOH010000005">
    <property type="protein sequence ID" value="CAK8054914.1"/>
    <property type="molecule type" value="Genomic_DNA"/>
</dbReference>
<keyword evidence="3" id="KW-1185">Reference proteome</keyword>
<comment type="caution">
    <text evidence="2">The sequence shown here is derived from an EMBL/GenBank/DDBJ whole genome shotgun (WGS) entry which is preliminary data.</text>
</comment>
<organism evidence="2 3">
    <name type="scientific">Eupransor demetentiae</name>
    <dbReference type="NCBI Taxonomy" id="3109584"/>
    <lineage>
        <taxon>Bacteria</taxon>
        <taxon>Bacillati</taxon>
        <taxon>Bacillota</taxon>
        <taxon>Bacilli</taxon>
        <taxon>Lactobacillales</taxon>
        <taxon>Lactobacillaceae</taxon>
        <taxon>Eupransor</taxon>
    </lineage>
</organism>
<dbReference type="Proteomes" id="UP001314241">
    <property type="component" value="Unassembled WGS sequence"/>
</dbReference>
<gene>
    <name evidence="2" type="ORF">R54876_GBNLAHCA_01511</name>
</gene>
<name>A0ABM9N6V0_9LACO</name>
<proteinExistence type="predicted"/>
<reference evidence="2 3" key="1">
    <citation type="submission" date="2024-01" db="EMBL/GenBank/DDBJ databases">
        <authorList>
            <person name="Botero Cardona J."/>
        </authorList>
    </citation>
    <scope>NUCLEOTIDE SEQUENCE [LARGE SCALE GENOMIC DNA]</scope>
    <source>
        <strain evidence="2 3">LMG 33000</strain>
    </source>
</reference>
<evidence type="ECO:0000313" key="2">
    <source>
        <dbReference type="EMBL" id="CAK8054914.1"/>
    </source>
</evidence>
<accession>A0ABM9N6V0</accession>
<sequence length="386" mass="44009">MYNQYLLNKKLEESSISELKEYVSKLELKPVKNSEQHFILTLEVDGRRDIAAKKLDEANEYIKKNIQDSLILTSESSKYFNQRLYPHINDMERKLRKLLYLANTISEGDVLIGQRLEKMDLGKLYHFLFESAFVSDVKTIVRELSTKEELTKADVLSLINEVDDVVIWDELLPSEAVPTLRNNFQQAQNYRNDVMHAHNISYKMFRSALKLYKNINAELDSEYDELLTSTDHVSTDANNIMSRGLASMDVNALFRSSNSAVAAVLKSNLSALTKISGSNMQNPYIKSLQASLRRIVDANNSAYMMNENVKRMSENIKRMSGVLPGYSEYIASMLKPFSNTDLADIYQSALDSSKVIDQVEESDDLDDSNGPVNIDHLFEDNDDGEY</sequence>
<evidence type="ECO:0000256" key="1">
    <source>
        <dbReference type="SAM" id="MobiDB-lite"/>
    </source>
</evidence>
<dbReference type="RefSeq" id="WP_349642458.1">
    <property type="nucleotide sequence ID" value="NZ_CAWVOH010000005.1"/>
</dbReference>
<feature type="region of interest" description="Disordered" evidence="1">
    <location>
        <begin position="360"/>
        <end position="386"/>
    </location>
</feature>
<evidence type="ECO:0000313" key="3">
    <source>
        <dbReference type="Proteomes" id="UP001314241"/>
    </source>
</evidence>